<evidence type="ECO:0000256" key="8">
    <source>
        <dbReference type="ARBA" id="ARBA00023163"/>
    </source>
</evidence>
<gene>
    <name evidence="11" type="ORF">F7731_11400</name>
</gene>
<dbReference type="PANTHER" id="PTHR45526:SF6">
    <property type="entry name" value="TRANSCRIPTIONAL REGULATORY PROTEIN CITT"/>
    <property type="match status" value="1"/>
</dbReference>
<evidence type="ECO:0000256" key="7">
    <source>
        <dbReference type="ARBA" id="ARBA00023159"/>
    </source>
</evidence>
<evidence type="ECO:0000256" key="4">
    <source>
        <dbReference type="ARBA" id="ARBA00023012"/>
    </source>
</evidence>
<dbReference type="SUPFAM" id="SSF52172">
    <property type="entry name" value="CheY-like"/>
    <property type="match status" value="1"/>
</dbReference>
<organism evidence="11 12">
    <name type="scientific">Cytobacillus depressus</name>
    <dbReference type="NCBI Taxonomy" id="1602942"/>
    <lineage>
        <taxon>Bacteria</taxon>
        <taxon>Bacillati</taxon>
        <taxon>Bacillota</taxon>
        <taxon>Bacilli</taxon>
        <taxon>Bacillales</taxon>
        <taxon>Bacillaceae</taxon>
        <taxon>Cytobacillus</taxon>
    </lineage>
</organism>
<keyword evidence="5" id="KW-0805">Transcription regulation</keyword>
<dbReference type="AlphaFoldDB" id="A0A6L3V4S7"/>
<dbReference type="Proteomes" id="UP000481030">
    <property type="component" value="Unassembled WGS sequence"/>
</dbReference>
<sequence>MHEKIQVLVVEDDFRIAEINRQVVNQIDGFTVLYAVKTGEDALTYLRNNKTLPHLILLDVYIPDTEGLNLFWQLRNEFNEIDVIMVTAAKEVVTIAETLRGGIFDYIVKPVDFARFEQTLKRYRKQRTLLTSREELEQDEIDQLIGLPTLPPLMEEVAVEMNPKGIDKLTLEKIKNVMQLCGESGITALDIGSRVGVSRSTARRYLEYLVSIKEAIAQLKYGEVGRPERRYFL</sequence>
<dbReference type="Pfam" id="PF00072">
    <property type="entry name" value="Response_reg"/>
    <property type="match status" value="1"/>
</dbReference>
<dbReference type="GO" id="GO:0005737">
    <property type="term" value="C:cytoplasm"/>
    <property type="evidence" value="ECO:0007669"/>
    <property type="project" value="UniProtKB-SubCell"/>
</dbReference>
<evidence type="ECO:0000256" key="3">
    <source>
        <dbReference type="ARBA" id="ARBA00022553"/>
    </source>
</evidence>
<comment type="caution">
    <text evidence="11">The sequence shown here is derived from an EMBL/GenBank/DDBJ whole genome shotgun (WGS) entry which is preliminary data.</text>
</comment>
<dbReference type="SMART" id="SM00448">
    <property type="entry name" value="REC"/>
    <property type="match status" value="1"/>
</dbReference>
<evidence type="ECO:0000256" key="1">
    <source>
        <dbReference type="ARBA" id="ARBA00004496"/>
    </source>
</evidence>
<dbReference type="RefSeq" id="WP_151534911.1">
    <property type="nucleotide sequence ID" value="NZ_WBOS01000004.1"/>
</dbReference>
<dbReference type="CDD" id="cd19925">
    <property type="entry name" value="REC_citrate_TCS"/>
    <property type="match status" value="1"/>
</dbReference>
<dbReference type="InterPro" id="IPR001789">
    <property type="entry name" value="Sig_transdc_resp-reg_receiver"/>
</dbReference>
<comment type="subcellular location">
    <subcellularLocation>
        <location evidence="1">Cytoplasm</location>
    </subcellularLocation>
</comment>
<evidence type="ECO:0000313" key="11">
    <source>
        <dbReference type="EMBL" id="KAB2336109.1"/>
    </source>
</evidence>
<dbReference type="InterPro" id="IPR051271">
    <property type="entry name" value="2C-system_Tx_regulators"/>
</dbReference>
<dbReference type="EMBL" id="WBOS01000004">
    <property type="protein sequence ID" value="KAB2336109.1"/>
    <property type="molecule type" value="Genomic_DNA"/>
</dbReference>
<keyword evidence="12" id="KW-1185">Reference proteome</keyword>
<name>A0A6L3V4S7_9BACI</name>
<dbReference type="InterPro" id="IPR048714">
    <property type="entry name" value="DpiA-like_HTH"/>
</dbReference>
<dbReference type="GO" id="GO:0003700">
    <property type="term" value="F:DNA-binding transcription factor activity"/>
    <property type="evidence" value="ECO:0007669"/>
    <property type="project" value="InterPro"/>
</dbReference>
<reference evidence="11 12" key="1">
    <citation type="journal article" date="2016" name="Antonie Van Leeuwenhoek">
        <title>Bacillus depressus sp. nov., isolated from soil of a sunflower field.</title>
        <authorList>
            <person name="Wei X."/>
            <person name="Xin D."/>
            <person name="Xin Y."/>
            <person name="Zhang H."/>
            <person name="Wang T."/>
            <person name="Zhang J."/>
        </authorList>
    </citation>
    <scope>NUCLEOTIDE SEQUENCE [LARGE SCALE GENOMIC DNA]</scope>
    <source>
        <strain evidence="11 12">BZ1</strain>
    </source>
</reference>
<evidence type="ECO:0000256" key="5">
    <source>
        <dbReference type="ARBA" id="ARBA00023015"/>
    </source>
</evidence>
<feature type="modified residue" description="4-aspartylphosphate" evidence="9">
    <location>
        <position position="59"/>
    </location>
</feature>
<evidence type="ECO:0000313" key="12">
    <source>
        <dbReference type="Proteomes" id="UP000481030"/>
    </source>
</evidence>
<dbReference type="InterPro" id="IPR024187">
    <property type="entry name" value="Sig_transdc_resp-reg_cit/mal"/>
</dbReference>
<dbReference type="Pfam" id="PF20714">
    <property type="entry name" value="HTH_64"/>
    <property type="match status" value="1"/>
</dbReference>
<keyword evidence="4" id="KW-0902">Two-component regulatory system</keyword>
<evidence type="ECO:0000256" key="9">
    <source>
        <dbReference type="PROSITE-ProRule" id="PRU00169"/>
    </source>
</evidence>
<dbReference type="InterPro" id="IPR011006">
    <property type="entry name" value="CheY-like_superfamily"/>
</dbReference>
<keyword evidence="7" id="KW-0010">Activator</keyword>
<keyword evidence="6" id="KW-0238">DNA-binding</keyword>
<dbReference type="PANTHER" id="PTHR45526">
    <property type="entry name" value="TRANSCRIPTIONAL REGULATORY PROTEIN DPIA"/>
    <property type="match status" value="1"/>
</dbReference>
<dbReference type="Gene3D" id="3.40.50.2300">
    <property type="match status" value="1"/>
</dbReference>
<proteinExistence type="predicted"/>
<dbReference type="PROSITE" id="PS50110">
    <property type="entry name" value="RESPONSE_REGULATORY"/>
    <property type="match status" value="1"/>
</dbReference>
<evidence type="ECO:0000259" key="10">
    <source>
        <dbReference type="PROSITE" id="PS50110"/>
    </source>
</evidence>
<keyword evidence="2" id="KW-0963">Cytoplasm</keyword>
<dbReference type="PIRSF" id="PIRSF006171">
    <property type="entry name" value="RR_citrat_malat"/>
    <property type="match status" value="1"/>
</dbReference>
<keyword evidence="3 9" id="KW-0597">Phosphoprotein</keyword>
<feature type="domain" description="Response regulatory" evidence="10">
    <location>
        <begin position="6"/>
        <end position="124"/>
    </location>
</feature>
<dbReference type="OrthoDB" id="9759232at2"/>
<evidence type="ECO:0000256" key="6">
    <source>
        <dbReference type="ARBA" id="ARBA00023125"/>
    </source>
</evidence>
<dbReference type="GO" id="GO:0003677">
    <property type="term" value="F:DNA binding"/>
    <property type="evidence" value="ECO:0007669"/>
    <property type="project" value="UniProtKB-KW"/>
</dbReference>
<accession>A0A6L3V4S7</accession>
<protein>
    <submittedName>
        <fullName evidence="11">Response regulator</fullName>
    </submittedName>
</protein>
<dbReference type="GO" id="GO:0000156">
    <property type="term" value="F:phosphorelay response regulator activity"/>
    <property type="evidence" value="ECO:0007669"/>
    <property type="project" value="TreeGrafter"/>
</dbReference>
<evidence type="ECO:0000256" key="2">
    <source>
        <dbReference type="ARBA" id="ARBA00022490"/>
    </source>
</evidence>
<keyword evidence="8" id="KW-0804">Transcription</keyword>